<dbReference type="GO" id="GO:0008233">
    <property type="term" value="F:peptidase activity"/>
    <property type="evidence" value="ECO:0007669"/>
    <property type="project" value="UniProtKB-KW"/>
</dbReference>
<feature type="domain" description="Lon N-terminal" evidence="1">
    <location>
        <begin position="2"/>
        <end position="201"/>
    </location>
</feature>
<dbReference type="Gene3D" id="2.30.130.40">
    <property type="entry name" value="LON domain-like"/>
    <property type="match status" value="1"/>
</dbReference>
<reference evidence="2 3" key="1">
    <citation type="submission" date="2020-08" db="EMBL/GenBank/DDBJ databases">
        <title>Sequencing the genomes of 1000 actinobacteria strains.</title>
        <authorList>
            <person name="Klenk H.-P."/>
        </authorList>
    </citation>
    <scope>NUCLEOTIDE SEQUENCE [LARGE SCALE GENOMIC DNA]</scope>
    <source>
        <strain evidence="2 3">DSM 44230</strain>
    </source>
</reference>
<dbReference type="Pfam" id="PF02190">
    <property type="entry name" value="LON_substr_bdg"/>
    <property type="match status" value="1"/>
</dbReference>
<dbReference type="Proteomes" id="UP000533598">
    <property type="component" value="Unassembled WGS sequence"/>
</dbReference>
<accession>A0A7W7FWQ5</accession>
<dbReference type="RefSeq" id="WP_185008541.1">
    <property type="nucleotide sequence ID" value="NZ_BAAAUI010000014.1"/>
</dbReference>
<dbReference type="EMBL" id="JACHMH010000001">
    <property type="protein sequence ID" value="MBB4681741.1"/>
    <property type="molecule type" value="Genomic_DNA"/>
</dbReference>
<dbReference type="InterPro" id="IPR003111">
    <property type="entry name" value="Lon_prtase_N"/>
</dbReference>
<proteinExistence type="predicted"/>
<evidence type="ECO:0000313" key="2">
    <source>
        <dbReference type="EMBL" id="MBB4681741.1"/>
    </source>
</evidence>
<dbReference type="PANTHER" id="PTHR46732:SF8">
    <property type="entry name" value="ATP-DEPENDENT PROTEASE LA (LON) DOMAIN PROTEIN"/>
    <property type="match status" value="1"/>
</dbReference>
<sequence>MTDTLPLFPLGTVLLPGASLPLHIFEPRYRQLMVDLVTGAVPGRSFGVVAVKQGWEVGEDNLEAVHDIGCTALLRDVRRLDGGQYDVVVRGQRRFRLLEVDRTSAPYLIGQVEWMPDAEPALGPKPTVLADAARAAHRRYCTTAWRQEDWKEPSNTADVASLSHELAADCMLTLEDQQRLLEETCPIRRLRLVRRMLTREAEILRTLRAVPVPLTEFAQKHSEN</sequence>
<dbReference type="Gene3D" id="1.20.58.1480">
    <property type="match status" value="1"/>
</dbReference>
<organism evidence="2 3">
    <name type="scientific">Crossiella cryophila</name>
    <dbReference type="NCBI Taxonomy" id="43355"/>
    <lineage>
        <taxon>Bacteria</taxon>
        <taxon>Bacillati</taxon>
        <taxon>Actinomycetota</taxon>
        <taxon>Actinomycetes</taxon>
        <taxon>Pseudonocardiales</taxon>
        <taxon>Pseudonocardiaceae</taxon>
        <taxon>Crossiella</taxon>
    </lineage>
</organism>
<name>A0A7W7FWQ5_9PSEU</name>
<dbReference type="GO" id="GO:0006508">
    <property type="term" value="P:proteolysis"/>
    <property type="evidence" value="ECO:0007669"/>
    <property type="project" value="UniProtKB-KW"/>
</dbReference>
<evidence type="ECO:0000313" key="3">
    <source>
        <dbReference type="Proteomes" id="UP000533598"/>
    </source>
</evidence>
<keyword evidence="3" id="KW-1185">Reference proteome</keyword>
<dbReference type="SMART" id="SM00464">
    <property type="entry name" value="LON"/>
    <property type="match status" value="1"/>
</dbReference>
<dbReference type="PROSITE" id="PS51787">
    <property type="entry name" value="LON_N"/>
    <property type="match status" value="1"/>
</dbReference>
<comment type="caution">
    <text evidence="2">The sequence shown here is derived from an EMBL/GenBank/DDBJ whole genome shotgun (WGS) entry which is preliminary data.</text>
</comment>
<gene>
    <name evidence="2" type="ORF">HNR67_007859</name>
</gene>
<protein>
    <submittedName>
        <fullName evidence="2">Lon protease-like protein</fullName>
    </submittedName>
</protein>
<evidence type="ECO:0000259" key="1">
    <source>
        <dbReference type="PROSITE" id="PS51787"/>
    </source>
</evidence>
<keyword evidence="2" id="KW-0378">Hydrolase</keyword>
<dbReference type="AlphaFoldDB" id="A0A7W7FWQ5"/>
<keyword evidence="2" id="KW-0645">Protease</keyword>
<dbReference type="SUPFAM" id="SSF88697">
    <property type="entry name" value="PUA domain-like"/>
    <property type="match status" value="1"/>
</dbReference>
<dbReference type="InterPro" id="IPR046336">
    <property type="entry name" value="Lon_prtase_N_sf"/>
</dbReference>
<dbReference type="InterPro" id="IPR015947">
    <property type="entry name" value="PUA-like_sf"/>
</dbReference>
<dbReference type="PANTHER" id="PTHR46732">
    <property type="entry name" value="ATP-DEPENDENT PROTEASE LA (LON) DOMAIN PROTEIN"/>
    <property type="match status" value="1"/>
</dbReference>